<dbReference type="SUPFAM" id="SSF52540">
    <property type="entry name" value="P-loop containing nucleoside triphosphate hydrolases"/>
    <property type="match status" value="1"/>
</dbReference>
<evidence type="ECO:0000313" key="5">
    <source>
        <dbReference type="Proteomes" id="UP000639859"/>
    </source>
</evidence>
<protein>
    <submittedName>
        <fullName evidence="4">Zeta toxin family protein</fullName>
    </submittedName>
</protein>
<dbReference type="PANTHER" id="PTHR39206:SF1">
    <property type="entry name" value="SLL8004 PROTEIN"/>
    <property type="match status" value="1"/>
</dbReference>
<dbReference type="EMBL" id="JADWOX010000001">
    <property type="protein sequence ID" value="MBI1682434.1"/>
    <property type="molecule type" value="Genomic_DNA"/>
</dbReference>
<comment type="caution">
    <text evidence="4">The sequence shown here is derived from an EMBL/GenBank/DDBJ whole genome shotgun (WGS) entry which is preliminary data.</text>
</comment>
<evidence type="ECO:0000256" key="1">
    <source>
        <dbReference type="ARBA" id="ARBA00022741"/>
    </source>
</evidence>
<keyword evidence="5" id="KW-1185">Reference proteome</keyword>
<dbReference type="PANTHER" id="PTHR39206">
    <property type="entry name" value="SLL8004 PROTEIN"/>
    <property type="match status" value="1"/>
</dbReference>
<proteinExistence type="predicted"/>
<dbReference type="Gene3D" id="3.40.50.300">
    <property type="entry name" value="P-loop containing nucleotide triphosphate hydrolases"/>
    <property type="match status" value="1"/>
</dbReference>
<dbReference type="InterPro" id="IPR027417">
    <property type="entry name" value="P-loop_NTPase"/>
</dbReference>
<keyword evidence="1" id="KW-0547">Nucleotide-binding</keyword>
<dbReference type="Proteomes" id="UP000639859">
    <property type="component" value="Unassembled WGS sequence"/>
</dbReference>
<dbReference type="InterPro" id="IPR010488">
    <property type="entry name" value="Zeta_toxin_domain"/>
</dbReference>
<evidence type="ECO:0000259" key="3">
    <source>
        <dbReference type="Pfam" id="PF06414"/>
    </source>
</evidence>
<evidence type="ECO:0000313" key="4">
    <source>
        <dbReference type="EMBL" id="MBI1682434.1"/>
    </source>
</evidence>
<reference evidence="4 5" key="1">
    <citation type="submission" date="2020-11" db="EMBL/GenBank/DDBJ databases">
        <title>genome sequence of strain KACC 18849.</title>
        <authorList>
            <person name="Gao J."/>
            <person name="Zhang X."/>
        </authorList>
    </citation>
    <scope>NUCLEOTIDE SEQUENCE [LARGE SCALE GENOMIC DNA]</scope>
    <source>
        <strain evidence="4 5">KACC 18849</strain>
    </source>
</reference>
<gene>
    <name evidence="4" type="ORF">I4Q42_01990</name>
</gene>
<sequence>MQGAMPSVVIAGREMLKLLAALTEEQRDIALETTLASLSYARRIDHWRAVGYRVELVYLRLANVEELLARVRRRVAMGGHDIPERDIRRRFPKSLQYLDKIYKPLVDSWQVWRSGEEGLELLDSSLS</sequence>
<accession>A0ABS0SSE4</accession>
<dbReference type="Pfam" id="PF06414">
    <property type="entry name" value="Zeta_toxin"/>
    <property type="match status" value="1"/>
</dbReference>
<evidence type="ECO:0000256" key="2">
    <source>
        <dbReference type="ARBA" id="ARBA00022840"/>
    </source>
</evidence>
<feature type="domain" description="Zeta toxin" evidence="3">
    <location>
        <begin position="17"/>
        <end position="100"/>
    </location>
</feature>
<keyword evidence="2" id="KW-0067">ATP-binding</keyword>
<organism evidence="4 5">
    <name type="scientific">Caulobacter hibisci</name>
    <dbReference type="NCBI Taxonomy" id="2035993"/>
    <lineage>
        <taxon>Bacteria</taxon>
        <taxon>Pseudomonadati</taxon>
        <taxon>Pseudomonadota</taxon>
        <taxon>Alphaproteobacteria</taxon>
        <taxon>Caulobacterales</taxon>
        <taxon>Caulobacteraceae</taxon>
        <taxon>Caulobacter</taxon>
    </lineage>
</organism>
<name>A0ABS0SSE4_9CAUL</name>